<dbReference type="AlphaFoldDB" id="A0A0H3ZNP7"/>
<evidence type="ECO:0000313" key="3">
    <source>
        <dbReference type="EMBL" id="AKN37378.1"/>
    </source>
</evidence>
<dbReference type="InterPro" id="IPR027417">
    <property type="entry name" value="P-loop_NTPase"/>
</dbReference>
<dbReference type="Gene3D" id="3.40.50.300">
    <property type="entry name" value="P-loop containing nucleotide triphosphate hydrolases"/>
    <property type="match status" value="1"/>
</dbReference>
<organism evidence="4">
    <name type="scientific">Vibrio kanaloae</name>
    <dbReference type="NCBI Taxonomy" id="170673"/>
    <lineage>
        <taxon>Bacteria</taxon>
        <taxon>Pseudomonadati</taxon>
        <taxon>Pseudomonadota</taxon>
        <taxon>Gammaproteobacteria</taxon>
        <taxon>Vibrionales</taxon>
        <taxon>Vibrionaceae</taxon>
        <taxon>Vibrio</taxon>
    </lineage>
</organism>
<dbReference type="EMBL" id="KP795533">
    <property type="protein sequence ID" value="AKN37378.1"/>
    <property type="molecule type" value="Genomic_DNA"/>
</dbReference>
<evidence type="ECO:0000313" key="5">
    <source>
        <dbReference type="EMBL" id="AKN38872.1"/>
    </source>
</evidence>
<keyword evidence="1" id="KW-1133">Transmembrane helix</keyword>
<proteinExistence type="predicted"/>
<feature type="transmembrane region" description="Helical" evidence="1">
    <location>
        <begin position="64"/>
        <end position="87"/>
    </location>
</feature>
<evidence type="ECO:0000256" key="1">
    <source>
        <dbReference type="SAM" id="Phobius"/>
    </source>
</evidence>
<dbReference type="EMBL" id="KP795692">
    <property type="protein sequence ID" value="AKN40349.1"/>
    <property type="molecule type" value="Genomic_DNA"/>
</dbReference>
<protein>
    <recommendedName>
        <fullName evidence="7">ATP-binding cassette domain-containing protein</fullName>
    </recommendedName>
</protein>
<dbReference type="EMBL" id="KP795618">
    <property type="protein sequence ID" value="AKN38872.1"/>
    <property type="molecule type" value="Genomic_DNA"/>
</dbReference>
<dbReference type="EMBL" id="KP795551">
    <property type="protein sequence ID" value="AKN37810.1"/>
    <property type="molecule type" value="Genomic_DNA"/>
</dbReference>
<evidence type="ECO:0000313" key="2">
    <source>
        <dbReference type="EMBL" id="AKN35702.1"/>
    </source>
</evidence>
<accession>A0A0H3ZNP7</accession>
<name>A0A0H3ZNP7_9VIBR</name>
<dbReference type="EMBL" id="KP795680">
    <property type="protein sequence ID" value="AKN40114.1"/>
    <property type="molecule type" value="Genomic_DNA"/>
</dbReference>
<evidence type="ECO:0008006" key="7">
    <source>
        <dbReference type="Google" id="ProtNLM"/>
    </source>
</evidence>
<evidence type="ECO:0000313" key="6">
    <source>
        <dbReference type="EMBL" id="AKN40114.1"/>
    </source>
</evidence>
<reference evidence="4" key="1">
    <citation type="journal article" date="2015" name="MBio">
        <title>Eco-Evolutionary Dynamics of Episomes among Ecologically Cohesive Bacterial Populations.</title>
        <authorList>
            <person name="Xue H."/>
            <person name="Cordero O.X."/>
            <person name="Camas F.M."/>
            <person name="Trimble W."/>
            <person name="Meyer F."/>
            <person name="Guglielmini J."/>
            <person name="Rocha E.P."/>
            <person name="Polz M.F."/>
        </authorList>
    </citation>
    <scope>NUCLEOTIDE SEQUENCE</scope>
    <source>
        <strain evidence="3">1S_120</strain>
        <strain evidence="2">1S_77</strain>
        <strain evidence="6">5S_149</strain>
        <strain evidence="4">5S_239</strain>
        <strain evidence="5">5S_240</strain>
    </source>
</reference>
<dbReference type="EMBL" id="KP795447">
    <property type="protein sequence ID" value="AKN35702.1"/>
    <property type="molecule type" value="Genomic_DNA"/>
</dbReference>
<sequence>MTSVIGPNGAGKSTFLSMASRLVSRGSVFIDLKLSIFSCFTSVEFSEYAVYRERNSFVRTLSKLRLLAVFTESLLILLKLMVTNVYIPITLK</sequence>
<dbReference type="SUPFAM" id="SSF52540">
    <property type="entry name" value="P-loop containing nucleoside triphosphate hydrolases"/>
    <property type="match status" value="2"/>
</dbReference>
<evidence type="ECO:0000313" key="4">
    <source>
        <dbReference type="EMBL" id="AKN37810.1"/>
    </source>
</evidence>
<keyword evidence="1" id="KW-0472">Membrane</keyword>
<keyword evidence="1" id="KW-0812">Transmembrane</keyword>